<name>A0A0M1VTN6_FUSVC</name>
<dbReference type="GO" id="GO:0004459">
    <property type="term" value="F:L-lactate dehydrogenase (NAD+) activity"/>
    <property type="evidence" value="ECO:0007669"/>
    <property type="project" value="UniProtKB-UniRule"/>
</dbReference>
<dbReference type="UniPathway" id="UPA00554">
    <property type="reaction ID" value="UER00611"/>
</dbReference>
<dbReference type="PIRSF" id="PIRSF000102">
    <property type="entry name" value="Lac_mal_DH"/>
    <property type="match status" value="1"/>
</dbReference>
<evidence type="ECO:0000256" key="7">
    <source>
        <dbReference type="PIRSR" id="PIRSR000102-1"/>
    </source>
</evidence>
<evidence type="ECO:0000259" key="9">
    <source>
        <dbReference type="Pfam" id="PF00056"/>
    </source>
</evidence>
<evidence type="ECO:0000256" key="2">
    <source>
        <dbReference type="ARBA" id="ARBA00006054"/>
    </source>
</evidence>
<comment type="caution">
    <text evidence="6">Lacks conserved residue(s) required for the propagation of feature annotation.</text>
</comment>
<dbReference type="InterPro" id="IPR001236">
    <property type="entry name" value="Lactate/malate_DH_N"/>
</dbReference>
<dbReference type="EC" id="1.1.1.27" evidence="3 6"/>
<feature type="binding site" evidence="6 8">
    <location>
        <position position="36"/>
    </location>
    <ligand>
        <name>NAD(+)</name>
        <dbReference type="ChEBI" id="CHEBI:57540"/>
    </ligand>
</feature>
<dbReference type="AlphaFoldDB" id="A0A0M1VTN6"/>
<comment type="subcellular location">
    <subcellularLocation>
        <location evidence="6">Cytoplasm</location>
    </subcellularLocation>
</comment>
<feature type="binding site" evidence="6">
    <location>
        <begin position="121"/>
        <end position="124"/>
    </location>
    <ligand>
        <name>substrate</name>
    </ligand>
</feature>
<comment type="function">
    <text evidence="6">Catalyzes the conversion of lactate to pyruvate.</text>
</comment>
<dbReference type="InterPro" id="IPR015955">
    <property type="entry name" value="Lactate_DH/Glyco_Ohase_4_C"/>
</dbReference>
<dbReference type="CDD" id="cd05291">
    <property type="entry name" value="HicDH_like"/>
    <property type="match status" value="1"/>
</dbReference>
<organism evidence="11 12">
    <name type="scientific">Fusobacterium vincentii 4_1_13</name>
    <dbReference type="NCBI Taxonomy" id="469606"/>
    <lineage>
        <taxon>Bacteria</taxon>
        <taxon>Fusobacteriati</taxon>
        <taxon>Fusobacteriota</taxon>
        <taxon>Fusobacteriia</taxon>
        <taxon>Fusobacteriales</taxon>
        <taxon>Fusobacteriaceae</taxon>
        <taxon>Fusobacterium</taxon>
    </lineage>
</organism>
<evidence type="ECO:0000256" key="6">
    <source>
        <dbReference type="HAMAP-Rule" id="MF_00488"/>
    </source>
</evidence>
<feature type="binding site" evidence="6">
    <location>
        <position position="144"/>
    </location>
    <ligand>
        <name>NAD(+)</name>
        <dbReference type="ChEBI" id="CHEBI:57540"/>
    </ligand>
</feature>
<feature type="active site" description="Proton acceptor" evidence="6 7">
    <location>
        <position position="176"/>
    </location>
</feature>
<feature type="binding site" evidence="6 8">
    <location>
        <begin position="119"/>
        <end position="121"/>
    </location>
    <ligand>
        <name>NAD(+)</name>
        <dbReference type="ChEBI" id="CHEBI:57540"/>
    </ligand>
</feature>
<dbReference type="NCBIfam" id="TIGR01771">
    <property type="entry name" value="L-LDH-NAD"/>
    <property type="match status" value="1"/>
</dbReference>
<evidence type="ECO:0000256" key="4">
    <source>
        <dbReference type="ARBA" id="ARBA00023002"/>
    </source>
</evidence>
<feature type="binding site" evidence="6">
    <location>
        <position position="15"/>
    </location>
    <ligand>
        <name>NAD(+)</name>
        <dbReference type="ChEBI" id="CHEBI:57540"/>
    </ligand>
</feature>
<feature type="binding site" evidence="8">
    <location>
        <begin position="11"/>
        <end position="16"/>
    </location>
    <ligand>
        <name>NAD(+)</name>
        <dbReference type="ChEBI" id="CHEBI:57540"/>
    </ligand>
</feature>
<keyword evidence="5 6" id="KW-0520">NAD</keyword>
<evidence type="ECO:0000256" key="5">
    <source>
        <dbReference type="ARBA" id="ARBA00023027"/>
    </source>
</evidence>
<comment type="caution">
    <text evidence="11">The sequence shown here is derived from an EMBL/GenBank/DDBJ whole genome shotgun (WGS) entry which is preliminary data.</text>
</comment>
<feature type="binding site" evidence="6">
    <location>
        <position position="231"/>
    </location>
    <ligand>
        <name>substrate</name>
    </ligand>
</feature>
<feature type="binding site" evidence="6">
    <location>
        <position position="102"/>
    </location>
    <ligand>
        <name>NAD(+)</name>
        <dbReference type="ChEBI" id="CHEBI:57540"/>
    </ligand>
</feature>
<keyword evidence="6" id="KW-0963">Cytoplasm</keyword>
<comment type="catalytic activity">
    <reaction evidence="6">
        <text>(S)-lactate + NAD(+) = pyruvate + NADH + H(+)</text>
        <dbReference type="Rhea" id="RHEA:23444"/>
        <dbReference type="ChEBI" id="CHEBI:15361"/>
        <dbReference type="ChEBI" id="CHEBI:15378"/>
        <dbReference type="ChEBI" id="CHEBI:16651"/>
        <dbReference type="ChEBI" id="CHEBI:57540"/>
        <dbReference type="ChEBI" id="CHEBI:57945"/>
        <dbReference type="EC" id="1.1.1.27"/>
    </reaction>
</comment>
<dbReference type="InterPro" id="IPR036291">
    <property type="entry name" value="NAD(P)-bd_dom_sf"/>
</dbReference>
<dbReference type="Gene3D" id="3.40.50.720">
    <property type="entry name" value="NAD(P)-binding Rossmann-like Domain"/>
    <property type="match status" value="1"/>
</dbReference>
<dbReference type="PANTHER" id="PTHR43128">
    <property type="entry name" value="L-2-HYDROXYCARBOXYLATE DEHYDROGENASE (NAD(P)(+))"/>
    <property type="match status" value="1"/>
</dbReference>
<dbReference type="Proteomes" id="UP000004925">
    <property type="component" value="Unassembled WGS sequence"/>
</dbReference>
<evidence type="ECO:0000256" key="1">
    <source>
        <dbReference type="ARBA" id="ARBA00004843"/>
    </source>
</evidence>
<dbReference type="HAMAP" id="MF_00488">
    <property type="entry name" value="Lactate_dehydrog"/>
    <property type="match status" value="1"/>
</dbReference>
<dbReference type="EMBL" id="ACDE02000012">
    <property type="protein sequence ID" value="EEO39951.1"/>
    <property type="molecule type" value="Genomic_DNA"/>
</dbReference>
<dbReference type="InterPro" id="IPR018177">
    <property type="entry name" value="L-lactate_DH_AS"/>
</dbReference>
<evidence type="ECO:0000259" key="10">
    <source>
        <dbReference type="Pfam" id="PF02866"/>
    </source>
</evidence>
<comment type="similarity">
    <text evidence="2 6">Belongs to the LDH/MDH superfamily. LDH family.</text>
</comment>
<keyword evidence="4 6" id="KW-0560">Oxidoreductase</keyword>
<gene>
    <name evidence="6" type="primary">ldh</name>
    <name evidence="11" type="ORF">FSCG_00664</name>
</gene>
<evidence type="ECO:0000256" key="3">
    <source>
        <dbReference type="ARBA" id="ARBA00012967"/>
    </source>
</evidence>
<evidence type="ECO:0000313" key="11">
    <source>
        <dbReference type="EMBL" id="EEO39951.1"/>
    </source>
</evidence>
<evidence type="ECO:0000256" key="8">
    <source>
        <dbReference type="PIRSR" id="PIRSR000102-3"/>
    </source>
</evidence>
<dbReference type="GO" id="GO:0006096">
    <property type="term" value="P:glycolytic process"/>
    <property type="evidence" value="ECO:0007669"/>
    <property type="project" value="UniProtKB-UniRule"/>
</dbReference>
<feature type="binding site" evidence="6">
    <location>
        <position position="41"/>
    </location>
    <ligand>
        <name>NAD(+)</name>
        <dbReference type="ChEBI" id="CHEBI:57540"/>
    </ligand>
</feature>
<proteinExistence type="inferred from homology"/>
<dbReference type="Pfam" id="PF00056">
    <property type="entry name" value="Ldh_1_N"/>
    <property type="match status" value="1"/>
</dbReference>
<feature type="domain" description="Lactate/malate dehydrogenase C-terminal" evidence="10">
    <location>
        <begin position="146"/>
        <end position="314"/>
    </location>
</feature>
<dbReference type="InterPro" id="IPR001557">
    <property type="entry name" value="L-lactate/malate_DH"/>
</dbReference>
<dbReference type="GO" id="GO:0005737">
    <property type="term" value="C:cytoplasm"/>
    <property type="evidence" value="ECO:0007669"/>
    <property type="project" value="UniProtKB-SubCell"/>
</dbReference>
<dbReference type="RefSeq" id="WP_008802783.1">
    <property type="nucleotide sequence ID" value="NZ_KQ235735.1"/>
</dbReference>
<dbReference type="SUPFAM" id="SSF56327">
    <property type="entry name" value="LDH C-terminal domain-like"/>
    <property type="match status" value="1"/>
</dbReference>
<dbReference type="PRINTS" id="PR00086">
    <property type="entry name" value="LLDHDRGNASE"/>
</dbReference>
<comment type="pathway">
    <text evidence="1 6">Fermentation; pyruvate fermentation to lactate; (S)-lactate from pyruvate: step 1/1.</text>
</comment>
<evidence type="ECO:0000313" key="12">
    <source>
        <dbReference type="Proteomes" id="UP000004925"/>
    </source>
</evidence>
<feature type="binding site" evidence="6">
    <location>
        <position position="89"/>
    </location>
    <ligand>
        <name>substrate</name>
    </ligand>
</feature>
<comment type="subunit">
    <text evidence="6">Homotetramer.</text>
</comment>
<dbReference type="PANTHER" id="PTHR43128:SF31">
    <property type="entry name" value="L-LACTATE DEHYDROGENASE"/>
    <property type="match status" value="1"/>
</dbReference>
<dbReference type="GO" id="GO:0006089">
    <property type="term" value="P:lactate metabolic process"/>
    <property type="evidence" value="ECO:0007669"/>
    <property type="project" value="TreeGrafter"/>
</dbReference>
<dbReference type="Gene3D" id="3.90.110.10">
    <property type="entry name" value="Lactate dehydrogenase/glycoside hydrolase, family 4, C-terminal"/>
    <property type="match status" value="1"/>
</dbReference>
<reference evidence="11 12" key="1">
    <citation type="submission" date="2011-10" db="EMBL/GenBank/DDBJ databases">
        <title>The Genome Sequence of Fusobacterium sp. 4_1_13.</title>
        <authorList>
            <consortium name="The Broad Institute Genome Sequencing Platform"/>
            <person name="Earl A."/>
            <person name="Ward D."/>
            <person name="Feldgarden M."/>
            <person name="Gevers D."/>
            <person name="Strauss J."/>
            <person name="Ambrose C."/>
            <person name="Allen-Vercoe E."/>
            <person name="Young S.K."/>
            <person name="Zeng Q."/>
            <person name="Gargeya S."/>
            <person name="Fitzgerald M."/>
            <person name="Haas B."/>
            <person name="Abouelleil A."/>
            <person name="Alvarado L."/>
            <person name="Arachchi H.M."/>
            <person name="Berlin A."/>
            <person name="Brown A."/>
            <person name="Chapman S.B."/>
            <person name="Chen Z."/>
            <person name="Dunbar C."/>
            <person name="Freedman E."/>
            <person name="Gearin G."/>
            <person name="Goldberg J."/>
            <person name="Griggs A."/>
            <person name="Gujja S."/>
            <person name="Heiman D."/>
            <person name="Howarth C."/>
            <person name="Larson L."/>
            <person name="Lui A."/>
            <person name="MacDonald P.J."/>
            <person name="Montmayeur A."/>
            <person name="Murphy C."/>
            <person name="Neiman D."/>
            <person name="Pearson M."/>
            <person name="Priest M."/>
            <person name="Roberts A."/>
            <person name="Saif S."/>
            <person name="Shea T."/>
            <person name="Shenoy N."/>
            <person name="Sisk P."/>
            <person name="Stolte C."/>
            <person name="Sykes S."/>
            <person name="Wortman J."/>
            <person name="Nusbaum C."/>
            <person name="Birren B."/>
        </authorList>
    </citation>
    <scope>NUCLEOTIDE SEQUENCE [LARGE SCALE GENOMIC DNA]</scope>
    <source>
        <strain evidence="11 12">4_1_13</strain>
    </source>
</reference>
<dbReference type="SUPFAM" id="SSF51735">
    <property type="entry name" value="NAD(P)-binding Rossmann-fold domains"/>
    <property type="match status" value="1"/>
</dbReference>
<dbReference type="InterPro" id="IPR022383">
    <property type="entry name" value="Lactate/malate_DH_C"/>
</dbReference>
<feature type="binding site" evidence="6">
    <location>
        <begin position="149"/>
        <end position="152"/>
    </location>
    <ligand>
        <name>substrate</name>
    </ligand>
</feature>
<dbReference type="Pfam" id="PF02866">
    <property type="entry name" value="Ldh_1_C"/>
    <property type="match status" value="1"/>
</dbReference>
<dbReference type="eggNOG" id="COG0039">
    <property type="taxonomic scope" value="Bacteria"/>
</dbReference>
<sequence length="318" mass="34889">MLQTRKVGIVGIGHVGSHCALSMLLQGVCDEMVLMDIIPEKAKAHAIDCMDTISFLPHRAIIRDGGIQELSKMDVIVISVGSLTKNEQRLEELKGSLEAIKSFVPDVVKADFNGIFVTITNPVDIVTYFVRELSGFPKNRVIGTGTGLDSARLKRILSEVTNIDSQVIQAYMLGEHGDTQVANFSSATIQGVPFLDYMKTHPEQFKGVELSVLEKQVVRTAWDIISGKNCTEFGIGCTCSNLVKAIFHNERRVLPCSAYLDGEYGHSGFYTGVPAIIGSNGVEEILELPLDEREIKGFEDACAVMKKYIEVGKSYKIV</sequence>
<protein>
    <recommendedName>
        <fullName evidence="3 6">L-lactate dehydrogenase</fullName>
        <shortName evidence="6">L-LDH</shortName>
        <ecNumber evidence="3 6">1.1.1.27</ecNumber>
    </recommendedName>
</protein>
<dbReference type="HOGENOM" id="CLU_045401_1_2_0"/>
<dbReference type="InterPro" id="IPR011304">
    <property type="entry name" value="L-lactate_DH"/>
</dbReference>
<feature type="domain" description="Lactate/malate dehydrogenase N-terminal" evidence="9">
    <location>
        <begin position="6"/>
        <end position="143"/>
    </location>
</feature>
<accession>A0A0M1VTN6</accession>
<dbReference type="PROSITE" id="PS00064">
    <property type="entry name" value="L_LDH"/>
    <property type="match status" value="1"/>
</dbReference>